<evidence type="ECO:0008006" key="12">
    <source>
        <dbReference type="Google" id="ProtNLM"/>
    </source>
</evidence>
<dbReference type="InterPro" id="IPR017907">
    <property type="entry name" value="Znf_RING_CS"/>
</dbReference>
<evidence type="ECO:0000259" key="9">
    <source>
        <dbReference type="PROSITE" id="PS51873"/>
    </source>
</evidence>
<dbReference type="PROSITE" id="PS51873">
    <property type="entry name" value="TRIAD"/>
    <property type="match status" value="1"/>
</dbReference>
<dbReference type="SUPFAM" id="SSF57850">
    <property type="entry name" value="RING/U-box"/>
    <property type="match status" value="2"/>
</dbReference>
<accession>A0A1R2AL54</accession>
<dbReference type="GO" id="GO:0008270">
    <property type="term" value="F:zinc ion binding"/>
    <property type="evidence" value="ECO:0007669"/>
    <property type="project" value="UniProtKB-KW"/>
</dbReference>
<evidence type="ECO:0000313" key="10">
    <source>
        <dbReference type="EMBL" id="OMJ65258.1"/>
    </source>
</evidence>
<protein>
    <recommendedName>
        <fullName evidence="12">RING-type domain-containing protein</fullName>
    </recommendedName>
</protein>
<dbReference type="PROSITE" id="PS50089">
    <property type="entry name" value="ZF_RING_2"/>
    <property type="match status" value="1"/>
</dbReference>
<reference evidence="10 11" key="1">
    <citation type="submission" date="2016-11" db="EMBL/GenBank/DDBJ databases">
        <title>The macronuclear genome of Stentor coeruleus: a giant cell with tiny introns.</title>
        <authorList>
            <person name="Slabodnick M."/>
            <person name="Ruby J.G."/>
            <person name="Reiff S.B."/>
            <person name="Swart E.C."/>
            <person name="Gosai S."/>
            <person name="Prabakaran S."/>
            <person name="Witkowska E."/>
            <person name="Larue G.E."/>
            <person name="Fisher S."/>
            <person name="Freeman R.M."/>
            <person name="Gunawardena J."/>
            <person name="Chu W."/>
            <person name="Stover N.A."/>
            <person name="Gregory B.D."/>
            <person name="Nowacki M."/>
            <person name="Derisi J."/>
            <person name="Roy S.W."/>
            <person name="Marshall W.F."/>
            <person name="Sood P."/>
        </authorList>
    </citation>
    <scope>NUCLEOTIDE SEQUENCE [LARGE SCALE GENOMIC DNA]</scope>
    <source>
        <strain evidence="10">WM001</strain>
    </source>
</reference>
<keyword evidence="2" id="KW-0479">Metal-binding</keyword>
<dbReference type="SMART" id="SM00184">
    <property type="entry name" value="RING"/>
    <property type="match status" value="3"/>
</dbReference>
<organism evidence="10 11">
    <name type="scientific">Stentor coeruleus</name>
    <dbReference type="NCBI Taxonomy" id="5963"/>
    <lineage>
        <taxon>Eukaryota</taxon>
        <taxon>Sar</taxon>
        <taxon>Alveolata</taxon>
        <taxon>Ciliophora</taxon>
        <taxon>Postciliodesmatophora</taxon>
        <taxon>Heterotrichea</taxon>
        <taxon>Heterotrichida</taxon>
        <taxon>Stentoridae</taxon>
        <taxon>Stentor</taxon>
    </lineage>
</organism>
<dbReference type="InterPro" id="IPR044066">
    <property type="entry name" value="TRIAD_supradom"/>
</dbReference>
<comment type="caution">
    <text evidence="10">The sequence shown here is derived from an EMBL/GenBank/DDBJ whole genome shotgun (WGS) entry which is preliminary data.</text>
</comment>
<dbReference type="EMBL" id="MPUH01002290">
    <property type="protein sequence ID" value="OMJ65258.1"/>
    <property type="molecule type" value="Genomic_DNA"/>
</dbReference>
<feature type="domain" description="RING-type" evidence="8">
    <location>
        <begin position="333"/>
        <end position="382"/>
    </location>
</feature>
<dbReference type="InterPro" id="IPR013083">
    <property type="entry name" value="Znf_RING/FYVE/PHD"/>
</dbReference>
<keyword evidence="11" id="KW-1185">Reference proteome</keyword>
<dbReference type="GO" id="GO:0016740">
    <property type="term" value="F:transferase activity"/>
    <property type="evidence" value="ECO:0007669"/>
    <property type="project" value="UniProtKB-KW"/>
</dbReference>
<dbReference type="AlphaFoldDB" id="A0A1R2AL54"/>
<evidence type="ECO:0000256" key="3">
    <source>
        <dbReference type="ARBA" id="ARBA00022737"/>
    </source>
</evidence>
<dbReference type="OrthoDB" id="312317at2759"/>
<evidence type="ECO:0000256" key="2">
    <source>
        <dbReference type="ARBA" id="ARBA00022723"/>
    </source>
</evidence>
<sequence length="582" mass="67942">MKKHSAAVGCYYKFINEDPITLTINDKQNILDSLNSEIIQLANYMINEISHRLAYIQKKENQIYTLNNENEQDIVSLVKNLELLTRNKSHLVSCMKKLLCIYPNSLSEFIDIEKPKYKEKSKNNQSEINEIKNTQNLSSIIKLESEDHIYLHCGCGTTGKLNKFMISCRHICNDCLYDLLRENKKACPECNEKISDEDNIKYRSFIKMCEGCRNHFNIVKGFMKKMCKHDLCSRCISMCTDGICTIDREPFDNTYGIDLSTVLKKKCVKCSVYYDRMSFYELGKKCECPICEDCQAFNSIGKCCMCQCPFSEYLLNKLRDKKGNLAKVIYRMCPVCRTDCDTKEMHCLVYCDHYICKECFELNVEHLLTENQIDEISKCPICFIKIFDAQLECIINENVFDRVKLYSLQSAGIKFIECPKCYLRNILLTKRRVTCLNPRCNFKFCKDCKQEYHDEVNCQDVFIKEGIKDLEVLNDSDGFTQCPNCRLPYIKFGYSDHVRCLDRNCSVEFCFRGACLRSPTLEHGNHYHRPQCKWFSPYDGHDDKFEKKCSECNRLGRKCNPPKNLRVERRVDIDEAIAIAQV</sequence>
<dbReference type="InterPro" id="IPR001841">
    <property type="entry name" value="Znf_RING"/>
</dbReference>
<evidence type="ECO:0000256" key="4">
    <source>
        <dbReference type="ARBA" id="ARBA00022771"/>
    </source>
</evidence>
<evidence type="ECO:0000256" key="5">
    <source>
        <dbReference type="ARBA" id="ARBA00022786"/>
    </source>
</evidence>
<dbReference type="Gene3D" id="3.30.40.10">
    <property type="entry name" value="Zinc/RING finger domain, C3HC4 (zinc finger)"/>
    <property type="match status" value="1"/>
</dbReference>
<keyword evidence="5" id="KW-0833">Ubl conjugation pathway</keyword>
<keyword evidence="6" id="KW-0862">Zinc</keyword>
<keyword evidence="3" id="KW-0677">Repeat</keyword>
<dbReference type="PROSITE" id="PS00518">
    <property type="entry name" value="ZF_RING_1"/>
    <property type="match status" value="1"/>
</dbReference>
<keyword evidence="1" id="KW-0808">Transferase</keyword>
<dbReference type="Gene3D" id="2.20.25.20">
    <property type="match status" value="1"/>
</dbReference>
<evidence type="ECO:0000259" key="8">
    <source>
        <dbReference type="PROSITE" id="PS50089"/>
    </source>
</evidence>
<feature type="domain" description="RING-type" evidence="9">
    <location>
        <begin position="329"/>
        <end position="532"/>
    </location>
</feature>
<dbReference type="Proteomes" id="UP000187209">
    <property type="component" value="Unassembled WGS sequence"/>
</dbReference>
<evidence type="ECO:0000256" key="7">
    <source>
        <dbReference type="PROSITE-ProRule" id="PRU00175"/>
    </source>
</evidence>
<gene>
    <name evidence="10" type="ORF">SteCoe_38681</name>
</gene>
<name>A0A1R2AL54_9CILI</name>
<evidence type="ECO:0000256" key="6">
    <source>
        <dbReference type="ARBA" id="ARBA00022833"/>
    </source>
</evidence>
<evidence type="ECO:0000256" key="1">
    <source>
        <dbReference type="ARBA" id="ARBA00022679"/>
    </source>
</evidence>
<proteinExistence type="predicted"/>
<keyword evidence="4 7" id="KW-0863">Zinc-finger</keyword>
<evidence type="ECO:0000313" key="11">
    <source>
        <dbReference type="Proteomes" id="UP000187209"/>
    </source>
</evidence>